<keyword evidence="3" id="KW-0808">Transferase</keyword>
<organism evidence="5 6">
    <name type="scientific">Actinomadura adrarensis</name>
    <dbReference type="NCBI Taxonomy" id="1819600"/>
    <lineage>
        <taxon>Bacteria</taxon>
        <taxon>Bacillati</taxon>
        <taxon>Actinomycetota</taxon>
        <taxon>Actinomycetes</taxon>
        <taxon>Streptosporangiales</taxon>
        <taxon>Thermomonosporaceae</taxon>
        <taxon>Actinomadura</taxon>
    </lineage>
</organism>
<sequence length="227" mass="25065">MLPVVMTQCVYGIDIDPVAVDLARAACWLETGGALSPSAMDDNIIVGDPLAGDMPKRLEDRLAADPDPLTILGNPPYRDKAAGAAPWIEERRTAEQDELIPRPSMDEFRVPGQGRLEYSLANLATFFWRWAAWKALETREWAGTVAFISPSAYLQSRAYAGMRQHLRRVAEEGWVIDLSPEGRQPPVETRLFPGVQTQLALGVFTTHYRAARAGQPPREPAAPEAET</sequence>
<comment type="caution">
    <text evidence="5">The sequence shown here is derived from an EMBL/GenBank/DDBJ whole genome shotgun (WGS) entry which is preliminary data.</text>
</comment>
<evidence type="ECO:0000313" key="6">
    <source>
        <dbReference type="Proteomes" id="UP001597083"/>
    </source>
</evidence>
<dbReference type="Proteomes" id="UP001597083">
    <property type="component" value="Unassembled WGS sequence"/>
</dbReference>
<proteinExistence type="predicted"/>
<keyword evidence="6" id="KW-1185">Reference proteome</keyword>
<dbReference type="EMBL" id="JBHTIR010002268">
    <property type="protein sequence ID" value="MFD0853556.1"/>
    <property type="molecule type" value="Genomic_DNA"/>
</dbReference>
<dbReference type="PANTHER" id="PTHR33841:SF1">
    <property type="entry name" value="DNA METHYLTRANSFERASE A"/>
    <property type="match status" value="1"/>
</dbReference>
<gene>
    <name evidence="5" type="ORF">ACFQ07_15070</name>
</gene>
<keyword evidence="2" id="KW-0489">Methyltransferase</keyword>
<evidence type="ECO:0000256" key="4">
    <source>
        <dbReference type="ARBA" id="ARBA00047942"/>
    </source>
</evidence>
<dbReference type="PANTHER" id="PTHR33841">
    <property type="entry name" value="DNA METHYLTRANSFERASE YEEA-RELATED"/>
    <property type="match status" value="1"/>
</dbReference>
<dbReference type="EC" id="2.1.1.72" evidence="1"/>
<feature type="non-terminal residue" evidence="5">
    <location>
        <position position="227"/>
    </location>
</feature>
<comment type="catalytic activity">
    <reaction evidence="4">
        <text>a 2'-deoxyadenosine in DNA + S-adenosyl-L-methionine = an N(6)-methyl-2'-deoxyadenosine in DNA + S-adenosyl-L-homocysteine + H(+)</text>
        <dbReference type="Rhea" id="RHEA:15197"/>
        <dbReference type="Rhea" id="RHEA-COMP:12418"/>
        <dbReference type="Rhea" id="RHEA-COMP:12419"/>
        <dbReference type="ChEBI" id="CHEBI:15378"/>
        <dbReference type="ChEBI" id="CHEBI:57856"/>
        <dbReference type="ChEBI" id="CHEBI:59789"/>
        <dbReference type="ChEBI" id="CHEBI:90615"/>
        <dbReference type="ChEBI" id="CHEBI:90616"/>
        <dbReference type="EC" id="2.1.1.72"/>
    </reaction>
</comment>
<dbReference type="InterPro" id="IPR029063">
    <property type="entry name" value="SAM-dependent_MTases_sf"/>
</dbReference>
<evidence type="ECO:0000256" key="2">
    <source>
        <dbReference type="ARBA" id="ARBA00022603"/>
    </source>
</evidence>
<accession>A0ABW3CGP9</accession>
<evidence type="ECO:0000256" key="3">
    <source>
        <dbReference type="ARBA" id="ARBA00022679"/>
    </source>
</evidence>
<evidence type="ECO:0000256" key="1">
    <source>
        <dbReference type="ARBA" id="ARBA00011900"/>
    </source>
</evidence>
<name>A0ABW3CGP9_9ACTN</name>
<dbReference type="Gene3D" id="3.40.50.150">
    <property type="entry name" value="Vaccinia Virus protein VP39"/>
    <property type="match status" value="1"/>
</dbReference>
<dbReference type="InterPro" id="IPR050953">
    <property type="entry name" value="N4_N6_ade-DNA_methylase"/>
</dbReference>
<reference evidence="6" key="1">
    <citation type="journal article" date="2019" name="Int. J. Syst. Evol. Microbiol.">
        <title>The Global Catalogue of Microorganisms (GCM) 10K type strain sequencing project: providing services to taxonomists for standard genome sequencing and annotation.</title>
        <authorList>
            <consortium name="The Broad Institute Genomics Platform"/>
            <consortium name="The Broad Institute Genome Sequencing Center for Infectious Disease"/>
            <person name="Wu L."/>
            <person name="Ma J."/>
        </authorList>
    </citation>
    <scope>NUCLEOTIDE SEQUENCE [LARGE SCALE GENOMIC DNA]</scope>
    <source>
        <strain evidence="6">JCM 31696</strain>
    </source>
</reference>
<protein>
    <recommendedName>
        <fullName evidence="1">site-specific DNA-methyltransferase (adenine-specific)</fullName>
        <ecNumber evidence="1">2.1.1.72</ecNumber>
    </recommendedName>
</protein>
<evidence type="ECO:0000313" key="5">
    <source>
        <dbReference type="EMBL" id="MFD0853556.1"/>
    </source>
</evidence>
<dbReference type="SUPFAM" id="SSF53335">
    <property type="entry name" value="S-adenosyl-L-methionine-dependent methyltransferases"/>
    <property type="match status" value="1"/>
</dbReference>